<proteinExistence type="predicted"/>
<evidence type="ECO:0000313" key="3">
    <source>
        <dbReference type="Proteomes" id="UP001445076"/>
    </source>
</evidence>
<feature type="compositionally biased region" description="Acidic residues" evidence="1">
    <location>
        <begin position="52"/>
        <end position="62"/>
    </location>
</feature>
<sequence>MLVDDYDDERTLDEEEDMEEGTDREEEIDNLEKEQDMPIAQLLAMYGGYPPEEGEGEVEDQANGERGTSRRVNVRENNNEGAVENEAEVENETEEPEEPEVISSRSSTSEENLNNHDKIQRNTKDTKQQTIGSKRSCLLSRRLLTTQTLKDVDLKRGVAVENQSSIIQLEVRELQTDLFLASRQE</sequence>
<evidence type="ECO:0000256" key="1">
    <source>
        <dbReference type="SAM" id="MobiDB-lite"/>
    </source>
</evidence>
<protein>
    <submittedName>
        <fullName evidence="2">Uncharacterized protein</fullName>
    </submittedName>
</protein>
<feature type="compositionally biased region" description="Acidic residues" evidence="1">
    <location>
        <begin position="1"/>
        <end position="29"/>
    </location>
</feature>
<dbReference type="AlphaFoldDB" id="A0AAW0Y7Z2"/>
<comment type="caution">
    <text evidence="2">The sequence shown here is derived from an EMBL/GenBank/DDBJ whole genome shotgun (WGS) entry which is preliminary data.</text>
</comment>
<reference evidence="2 3" key="1">
    <citation type="journal article" date="2024" name="BMC Genomics">
        <title>Genome assembly of redclaw crayfish (Cherax quadricarinatus) provides insights into its immune adaptation and hypoxia tolerance.</title>
        <authorList>
            <person name="Liu Z."/>
            <person name="Zheng J."/>
            <person name="Li H."/>
            <person name="Fang K."/>
            <person name="Wang S."/>
            <person name="He J."/>
            <person name="Zhou D."/>
            <person name="Weng S."/>
            <person name="Chi M."/>
            <person name="Gu Z."/>
            <person name="He J."/>
            <person name="Li F."/>
            <person name="Wang M."/>
        </authorList>
    </citation>
    <scope>NUCLEOTIDE SEQUENCE [LARGE SCALE GENOMIC DNA]</scope>
    <source>
        <strain evidence="2">ZL_2023a</strain>
    </source>
</reference>
<feature type="compositionally biased region" description="Polar residues" evidence="1">
    <location>
        <begin position="103"/>
        <end position="112"/>
    </location>
</feature>
<organism evidence="2 3">
    <name type="scientific">Cherax quadricarinatus</name>
    <name type="common">Australian red claw crayfish</name>
    <dbReference type="NCBI Taxonomy" id="27406"/>
    <lineage>
        <taxon>Eukaryota</taxon>
        <taxon>Metazoa</taxon>
        <taxon>Ecdysozoa</taxon>
        <taxon>Arthropoda</taxon>
        <taxon>Crustacea</taxon>
        <taxon>Multicrustacea</taxon>
        <taxon>Malacostraca</taxon>
        <taxon>Eumalacostraca</taxon>
        <taxon>Eucarida</taxon>
        <taxon>Decapoda</taxon>
        <taxon>Pleocyemata</taxon>
        <taxon>Astacidea</taxon>
        <taxon>Parastacoidea</taxon>
        <taxon>Parastacidae</taxon>
        <taxon>Cherax</taxon>
    </lineage>
</organism>
<name>A0AAW0Y7Z2_CHEQU</name>
<gene>
    <name evidence="2" type="ORF">OTU49_017357</name>
</gene>
<dbReference type="Proteomes" id="UP001445076">
    <property type="component" value="Unassembled WGS sequence"/>
</dbReference>
<evidence type="ECO:0000313" key="2">
    <source>
        <dbReference type="EMBL" id="KAK8746309.1"/>
    </source>
</evidence>
<dbReference type="EMBL" id="JARKIK010000018">
    <property type="protein sequence ID" value="KAK8746309.1"/>
    <property type="molecule type" value="Genomic_DNA"/>
</dbReference>
<accession>A0AAW0Y7Z2</accession>
<feature type="region of interest" description="Disordered" evidence="1">
    <location>
        <begin position="1"/>
        <end position="133"/>
    </location>
</feature>
<feature type="compositionally biased region" description="Acidic residues" evidence="1">
    <location>
        <begin position="83"/>
        <end position="100"/>
    </location>
</feature>
<keyword evidence="3" id="KW-1185">Reference proteome</keyword>
<feature type="compositionally biased region" description="Basic and acidic residues" evidence="1">
    <location>
        <begin position="113"/>
        <end position="127"/>
    </location>
</feature>